<evidence type="ECO:0000313" key="4">
    <source>
        <dbReference type="Proteomes" id="UP001314635"/>
    </source>
</evidence>
<dbReference type="PANTHER" id="PTHR14969">
    <property type="entry name" value="SPHINGOSINE-1-PHOSPHATE PHOSPHOHYDROLASE"/>
    <property type="match status" value="1"/>
</dbReference>
<keyword evidence="1" id="KW-1133">Transmembrane helix</keyword>
<gene>
    <name evidence="3" type="ORF">JQ619_35030</name>
</gene>
<sequence>MFETLNHRLFELLSAPPEMTGGALLAASLLAQGAVFIAPALLVSIWMLGDNSDRCSAVGACLSALLALSVASAVSGLYFHSRPFMDGVSRNYLHHAADSSFPSDHSTLLFALGWSLLFVPPPSMRLAWIIPMSLAVAVGWSRVFLGAHYPMDIVGAALIALASAFLFSRTSARKMSSILTSYGERVL</sequence>
<evidence type="ECO:0000256" key="1">
    <source>
        <dbReference type="SAM" id="Phobius"/>
    </source>
</evidence>
<accession>A0ABS5GHZ7</accession>
<dbReference type="InterPro" id="IPR000326">
    <property type="entry name" value="PAP2/HPO"/>
</dbReference>
<dbReference type="SUPFAM" id="SSF48317">
    <property type="entry name" value="Acid phosphatase/Vanadium-dependent haloperoxidase"/>
    <property type="match status" value="1"/>
</dbReference>
<dbReference type="Gene3D" id="1.20.144.10">
    <property type="entry name" value="Phosphatidic acid phosphatase type 2/haloperoxidase"/>
    <property type="match status" value="1"/>
</dbReference>
<feature type="transmembrane region" description="Helical" evidence="1">
    <location>
        <begin position="57"/>
        <end position="79"/>
    </location>
</feature>
<organism evidence="3 4">
    <name type="scientific">Bradyrhizobium denitrificans</name>
    <dbReference type="NCBI Taxonomy" id="2734912"/>
    <lineage>
        <taxon>Bacteria</taxon>
        <taxon>Pseudomonadati</taxon>
        <taxon>Pseudomonadota</taxon>
        <taxon>Alphaproteobacteria</taxon>
        <taxon>Hyphomicrobiales</taxon>
        <taxon>Nitrobacteraceae</taxon>
        <taxon>Bradyrhizobium</taxon>
    </lineage>
</organism>
<keyword evidence="4" id="KW-1185">Reference proteome</keyword>
<dbReference type="EMBL" id="JAFCLK010000053">
    <property type="protein sequence ID" value="MBR1140974.1"/>
    <property type="molecule type" value="Genomic_DNA"/>
</dbReference>
<dbReference type="RefSeq" id="WP_172238890.1">
    <property type="nucleotide sequence ID" value="NZ_JABFDP010000020.1"/>
</dbReference>
<reference evidence="4" key="1">
    <citation type="journal article" date="2021" name="ISME J.">
        <title>Evolutionary origin and ecological implication of a unique nif island in free-living Bradyrhizobium lineages.</title>
        <authorList>
            <person name="Tao J."/>
        </authorList>
    </citation>
    <scope>NUCLEOTIDE SEQUENCE [LARGE SCALE GENOMIC DNA]</scope>
    <source>
        <strain evidence="4">SZCCT0094</strain>
    </source>
</reference>
<proteinExistence type="predicted"/>
<dbReference type="Pfam" id="PF01569">
    <property type="entry name" value="PAP2"/>
    <property type="match status" value="1"/>
</dbReference>
<dbReference type="Proteomes" id="UP001314635">
    <property type="component" value="Unassembled WGS sequence"/>
</dbReference>
<dbReference type="SMART" id="SM00014">
    <property type="entry name" value="acidPPc"/>
    <property type="match status" value="1"/>
</dbReference>
<evidence type="ECO:0000259" key="2">
    <source>
        <dbReference type="SMART" id="SM00014"/>
    </source>
</evidence>
<feature type="domain" description="Phosphatidic acid phosphatase type 2/haloperoxidase" evidence="2">
    <location>
        <begin position="60"/>
        <end position="168"/>
    </location>
</feature>
<dbReference type="CDD" id="cd03385">
    <property type="entry name" value="PAP2_BcrC_like"/>
    <property type="match status" value="1"/>
</dbReference>
<keyword evidence="1" id="KW-0812">Transmembrane</keyword>
<feature type="transmembrane region" description="Helical" evidence="1">
    <location>
        <begin position="149"/>
        <end position="167"/>
    </location>
</feature>
<protein>
    <submittedName>
        <fullName evidence="3">Undecaprenyl-diphosphatase</fullName>
    </submittedName>
</protein>
<evidence type="ECO:0000313" key="3">
    <source>
        <dbReference type="EMBL" id="MBR1140974.1"/>
    </source>
</evidence>
<dbReference type="PANTHER" id="PTHR14969:SF13">
    <property type="entry name" value="AT30094P"/>
    <property type="match status" value="1"/>
</dbReference>
<dbReference type="InterPro" id="IPR036938">
    <property type="entry name" value="PAP2/HPO_sf"/>
</dbReference>
<comment type="caution">
    <text evidence="3">The sequence shown here is derived from an EMBL/GenBank/DDBJ whole genome shotgun (WGS) entry which is preliminary data.</text>
</comment>
<feature type="transmembrane region" description="Helical" evidence="1">
    <location>
        <begin position="126"/>
        <end position="143"/>
    </location>
</feature>
<keyword evidence="1" id="KW-0472">Membrane</keyword>
<dbReference type="InterPro" id="IPR033879">
    <property type="entry name" value="UPP_Pase"/>
</dbReference>
<feature type="transmembrane region" description="Helical" evidence="1">
    <location>
        <begin position="20"/>
        <end position="45"/>
    </location>
</feature>
<name>A0ABS5GHZ7_9BRAD</name>